<gene>
    <name evidence="1" type="ORF">AVEN_34349_1</name>
</gene>
<proteinExistence type="predicted"/>
<evidence type="ECO:0000313" key="2">
    <source>
        <dbReference type="Proteomes" id="UP000499080"/>
    </source>
</evidence>
<keyword evidence="2" id="KW-1185">Reference proteome</keyword>
<dbReference type="Proteomes" id="UP000499080">
    <property type="component" value="Unassembled WGS sequence"/>
</dbReference>
<feature type="non-terminal residue" evidence="1">
    <location>
        <position position="34"/>
    </location>
</feature>
<name>A0A4Y2G7W4_ARAVE</name>
<comment type="caution">
    <text evidence="1">The sequence shown here is derived from an EMBL/GenBank/DDBJ whole genome shotgun (WGS) entry which is preliminary data.</text>
</comment>
<dbReference type="EMBL" id="BGPR01001202">
    <property type="protein sequence ID" value="GBM48014.1"/>
    <property type="molecule type" value="Genomic_DNA"/>
</dbReference>
<accession>A0A4Y2G7W4</accession>
<organism evidence="1 2">
    <name type="scientific">Araneus ventricosus</name>
    <name type="common">Orbweaver spider</name>
    <name type="synonym">Epeira ventricosa</name>
    <dbReference type="NCBI Taxonomy" id="182803"/>
    <lineage>
        <taxon>Eukaryota</taxon>
        <taxon>Metazoa</taxon>
        <taxon>Ecdysozoa</taxon>
        <taxon>Arthropoda</taxon>
        <taxon>Chelicerata</taxon>
        <taxon>Arachnida</taxon>
        <taxon>Araneae</taxon>
        <taxon>Araneomorphae</taxon>
        <taxon>Entelegynae</taxon>
        <taxon>Araneoidea</taxon>
        <taxon>Araneidae</taxon>
        <taxon>Araneus</taxon>
    </lineage>
</organism>
<protein>
    <submittedName>
        <fullName evidence="1">Uncharacterized protein</fullName>
    </submittedName>
</protein>
<sequence length="34" mass="3928">MNLEKLISEWDKIEGNVCANPVKSMPKRLNEVIK</sequence>
<dbReference type="OrthoDB" id="4843387at2759"/>
<dbReference type="AlphaFoldDB" id="A0A4Y2G7W4"/>
<reference evidence="1 2" key="1">
    <citation type="journal article" date="2019" name="Sci. Rep.">
        <title>Orb-weaving spider Araneus ventricosus genome elucidates the spidroin gene catalogue.</title>
        <authorList>
            <person name="Kono N."/>
            <person name="Nakamura H."/>
            <person name="Ohtoshi R."/>
            <person name="Moran D.A.P."/>
            <person name="Shinohara A."/>
            <person name="Yoshida Y."/>
            <person name="Fujiwara M."/>
            <person name="Mori M."/>
            <person name="Tomita M."/>
            <person name="Arakawa K."/>
        </authorList>
    </citation>
    <scope>NUCLEOTIDE SEQUENCE [LARGE SCALE GENOMIC DNA]</scope>
</reference>
<evidence type="ECO:0000313" key="1">
    <source>
        <dbReference type="EMBL" id="GBM48014.1"/>
    </source>
</evidence>